<proteinExistence type="predicted"/>
<feature type="compositionally biased region" description="Low complexity" evidence="1">
    <location>
        <begin position="109"/>
        <end position="127"/>
    </location>
</feature>
<dbReference type="Proteomes" id="UP000823388">
    <property type="component" value="Chromosome 3N"/>
</dbReference>
<evidence type="ECO:0000313" key="2">
    <source>
        <dbReference type="EMBL" id="KAG2617157.1"/>
    </source>
</evidence>
<name>A0A8T0U4E5_PANVG</name>
<evidence type="ECO:0000256" key="1">
    <source>
        <dbReference type="SAM" id="MobiDB-lite"/>
    </source>
</evidence>
<feature type="compositionally biased region" description="Low complexity" evidence="1">
    <location>
        <begin position="134"/>
        <end position="147"/>
    </location>
</feature>
<dbReference type="EMBL" id="CM029042">
    <property type="protein sequence ID" value="KAG2617157.1"/>
    <property type="molecule type" value="Genomic_DNA"/>
</dbReference>
<dbReference type="AlphaFoldDB" id="A0A8T0U4E5"/>
<comment type="caution">
    <text evidence="2">The sequence shown here is derived from an EMBL/GenBank/DDBJ whole genome shotgun (WGS) entry which is preliminary data.</text>
</comment>
<feature type="region of interest" description="Disordered" evidence="1">
    <location>
        <begin position="85"/>
        <end position="168"/>
    </location>
</feature>
<gene>
    <name evidence="2" type="ORF">PVAP13_3NG178809</name>
</gene>
<sequence length="251" mass="26596">MSLSFTAYSCTHSSCISGLSLPSVIVFPPPREASSSCCSRSPAPCSTLRCKPTVPLPSPMPSTTSKSSNLSTMRHFSISLCSSTPTASQQASGPLPSLISSTRKQASKLQQCSPPSVPPLLLSLEQSDVTPAATGRTSRSVSTTPTPNHRRPRRAVPRAVAPTSPTTKPSCRRRAVCCRTASPHPAPATPSPSTHETVLRRRSLPVVVTSAPDSPVAWAITMLSCDVDCFINVFFCLSTSFLSFCSSFILD</sequence>
<feature type="compositionally biased region" description="Polar residues" evidence="1">
    <location>
        <begin position="85"/>
        <end position="108"/>
    </location>
</feature>
<evidence type="ECO:0000313" key="3">
    <source>
        <dbReference type="Proteomes" id="UP000823388"/>
    </source>
</evidence>
<protein>
    <submittedName>
        <fullName evidence="2">Uncharacterized protein</fullName>
    </submittedName>
</protein>
<accession>A0A8T0U4E5</accession>
<keyword evidence="3" id="KW-1185">Reference proteome</keyword>
<organism evidence="2 3">
    <name type="scientific">Panicum virgatum</name>
    <name type="common">Blackwell switchgrass</name>
    <dbReference type="NCBI Taxonomy" id="38727"/>
    <lineage>
        <taxon>Eukaryota</taxon>
        <taxon>Viridiplantae</taxon>
        <taxon>Streptophyta</taxon>
        <taxon>Embryophyta</taxon>
        <taxon>Tracheophyta</taxon>
        <taxon>Spermatophyta</taxon>
        <taxon>Magnoliopsida</taxon>
        <taxon>Liliopsida</taxon>
        <taxon>Poales</taxon>
        <taxon>Poaceae</taxon>
        <taxon>PACMAD clade</taxon>
        <taxon>Panicoideae</taxon>
        <taxon>Panicodae</taxon>
        <taxon>Paniceae</taxon>
        <taxon>Panicinae</taxon>
        <taxon>Panicum</taxon>
        <taxon>Panicum sect. Hiantes</taxon>
    </lineage>
</organism>
<reference evidence="2" key="1">
    <citation type="submission" date="2020-05" db="EMBL/GenBank/DDBJ databases">
        <title>WGS assembly of Panicum virgatum.</title>
        <authorList>
            <person name="Lovell J.T."/>
            <person name="Jenkins J."/>
            <person name="Shu S."/>
            <person name="Juenger T.E."/>
            <person name="Schmutz J."/>
        </authorList>
    </citation>
    <scope>NUCLEOTIDE SEQUENCE</scope>
    <source>
        <strain evidence="2">AP13</strain>
    </source>
</reference>